<organism evidence="1 2">
    <name type="scientific">Ruminococcus gauvreauii</name>
    <dbReference type="NCBI Taxonomy" id="438033"/>
    <lineage>
        <taxon>Bacteria</taxon>
        <taxon>Bacillati</taxon>
        <taxon>Bacillota</taxon>
        <taxon>Clostridia</taxon>
        <taxon>Eubacteriales</taxon>
        <taxon>Oscillospiraceae</taxon>
        <taxon>Ruminococcus</taxon>
    </lineage>
</organism>
<accession>A0ABY5VBW0</accession>
<dbReference type="InterPro" id="IPR010181">
    <property type="entry name" value="CGCAxxGCC_motif"/>
</dbReference>
<dbReference type="EMBL" id="CP102290">
    <property type="protein sequence ID" value="UWP58037.1"/>
    <property type="molecule type" value="Genomic_DNA"/>
</dbReference>
<evidence type="ECO:0000313" key="2">
    <source>
        <dbReference type="Proteomes" id="UP001060164"/>
    </source>
</evidence>
<sequence length="135" mass="14126">MKTRVEETIAKHSKGYNCAQAVACTYCDLVGLDEETMFKITEALGAGMGNMEGTCGAVSAACVLAGLKNSTANLAAPDSKADSYKLSKTVMEKFKVKNGSVLCKELKGVATGKALCSCPDCIKDAASLAEQILFE</sequence>
<keyword evidence="2" id="KW-1185">Reference proteome</keyword>
<dbReference type="Proteomes" id="UP001060164">
    <property type="component" value="Chromosome"/>
</dbReference>
<protein>
    <submittedName>
        <fullName evidence="1">C-GCAxxG-C-C family protein</fullName>
    </submittedName>
</protein>
<proteinExistence type="predicted"/>
<dbReference type="Pfam" id="PF09719">
    <property type="entry name" value="C_GCAxxG_C_C"/>
    <property type="match status" value="1"/>
</dbReference>
<evidence type="ECO:0000313" key="1">
    <source>
        <dbReference type="EMBL" id="UWP58037.1"/>
    </source>
</evidence>
<name>A0ABY5VBW0_9FIRM</name>
<dbReference type="RefSeq" id="WP_028528564.1">
    <property type="nucleotide sequence ID" value="NZ_CABLBR010000012.1"/>
</dbReference>
<reference evidence="1" key="1">
    <citation type="journal article" date="2022" name="Cell">
        <title>Design, construction, and in vivo augmentation of a complex gut microbiome.</title>
        <authorList>
            <person name="Cheng A.G."/>
            <person name="Ho P.Y."/>
            <person name="Aranda-Diaz A."/>
            <person name="Jain S."/>
            <person name="Yu F.B."/>
            <person name="Meng X."/>
            <person name="Wang M."/>
            <person name="Iakiviak M."/>
            <person name="Nagashima K."/>
            <person name="Zhao A."/>
            <person name="Murugkar P."/>
            <person name="Patil A."/>
            <person name="Atabakhsh K."/>
            <person name="Weakley A."/>
            <person name="Yan J."/>
            <person name="Brumbaugh A.R."/>
            <person name="Higginbottom S."/>
            <person name="Dimas A."/>
            <person name="Shiver A.L."/>
            <person name="Deutschbauer A."/>
            <person name="Neff N."/>
            <person name="Sonnenburg J.L."/>
            <person name="Huang K.C."/>
            <person name="Fischbach M.A."/>
        </authorList>
    </citation>
    <scope>NUCLEOTIDE SEQUENCE</scope>
    <source>
        <strain evidence="1">DSM 19829</strain>
    </source>
</reference>
<gene>
    <name evidence="1" type="ORF">NQ502_11615</name>
</gene>